<evidence type="ECO:0000313" key="15">
    <source>
        <dbReference type="Proteomes" id="UP000193922"/>
    </source>
</evidence>
<dbReference type="PANTHER" id="PTHR10815">
    <property type="entry name" value="METHYLATED-DNA--PROTEIN-CYSTEINE METHYLTRANSFERASE"/>
    <property type="match status" value="1"/>
</dbReference>
<evidence type="ECO:0000256" key="2">
    <source>
        <dbReference type="ARBA" id="ARBA00008711"/>
    </source>
</evidence>
<evidence type="ECO:0000256" key="9">
    <source>
        <dbReference type="ARBA" id="ARBA00030795"/>
    </source>
</evidence>
<evidence type="ECO:0000256" key="8">
    <source>
        <dbReference type="ARBA" id="ARBA00023204"/>
    </source>
</evidence>
<dbReference type="GeneID" id="63806131"/>
<dbReference type="GO" id="GO:0006281">
    <property type="term" value="P:DNA repair"/>
    <property type="evidence" value="ECO:0007669"/>
    <property type="project" value="UniProtKB-KW"/>
</dbReference>
<keyword evidence="7" id="KW-0227">DNA damage</keyword>
<dbReference type="InterPro" id="IPR036388">
    <property type="entry name" value="WH-like_DNA-bd_sf"/>
</dbReference>
<proteinExistence type="inferred from homology"/>
<evidence type="ECO:0000313" key="14">
    <source>
        <dbReference type="EMBL" id="ORX68183.1"/>
    </source>
</evidence>
<dbReference type="Gene3D" id="1.10.10.10">
    <property type="entry name" value="Winged helix-like DNA-binding domain superfamily/Winged helix DNA-binding domain"/>
    <property type="match status" value="1"/>
</dbReference>
<evidence type="ECO:0000256" key="5">
    <source>
        <dbReference type="ARBA" id="ARBA00022603"/>
    </source>
</evidence>
<dbReference type="GO" id="GO:0003908">
    <property type="term" value="F:methylated-DNA-[protein]-cysteine S-methyltransferase activity"/>
    <property type="evidence" value="ECO:0007669"/>
    <property type="project" value="UniProtKB-EC"/>
</dbReference>
<comment type="similarity">
    <text evidence="2">Belongs to the MGMT family.</text>
</comment>
<evidence type="ECO:0000256" key="10">
    <source>
        <dbReference type="ARBA" id="ARBA00031621"/>
    </source>
</evidence>
<feature type="domain" description="Methylated-DNA-[protein]-cysteine S-methyltransferase DNA binding" evidence="13">
    <location>
        <begin position="76"/>
        <end position="158"/>
    </location>
</feature>
<keyword evidence="8" id="KW-0234">DNA repair</keyword>
<evidence type="ECO:0000256" key="1">
    <source>
        <dbReference type="ARBA" id="ARBA00001286"/>
    </source>
</evidence>
<dbReference type="GO" id="GO:0032259">
    <property type="term" value="P:methylation"/>
    <property type="evidence" value="ECO:0007669"/>
    <property type="project" value="UniProtKB-KW"/>
</dbReference>
<keyword evidence="15" id="KW-1185">Reference proteome</keyword>
<dbReference type="PANTHER" id="PTHR10815:SF13">
    <property type="entry name" value="METHYLATED-DNA--PROTEIN-CYSTEINE METHYLTRANSFERASE"/>
    <property type="match status" value="1"/>
</dbReference>
<dbReference type="EC" id="2.1.1.63" evidence="3"/>
<feature type="region of interest" description="Disordered" evidence="12">
    <location>
        <begin position="1"/>
        <end position="25"/>
    </location>
</feature>
<dbReference type="Proteomes" id="UP000193922">
    <property type="component" value="Unassembled WGS sequence"/>
</dbReference>
<dbReference type="AlphaFoldDB" id="A0A1Y1W3R1"/>
<protein>
    <recommendedName>
        <fullName evidence="4">Methylated-DNA--protein-cysteine methyltransferase</fullName>
        <ecNumber evidence="3">2.1.1.63</ecNumber>
    </recommendedName>
    <alternativeName>
        <fullName evidence="9">6-O-methylguanine-DNA methyltransferase</fullName>
    </alternativeName>
    <alternativeName>
        <fullName evidence="10">O-6-methylguanine-DNA-alkyltransferase</fullName>
    </alternativeName>
</protein>
<keyword evidence="5 14" id="KW-0489">Methyltransferase</keyword>
<accession>A0A1Y1W3R1</accession>
<comment type="caution">
    <text evidence="14">The sequence shown here is derived from an EMBL/GenBank/DDBJ whole genome shotgun (WGS) entry which is preliminary data.</text>
</comment>
<sequence length="181" mass="20088">MKVATQTSPAVTTASHSAHFSPLARKPRSAAHIRLFENAVKPDTIDDDIDTVIDYPETPAGRKAYMSSKTGRPVTEFQYRVYDLCKQVPRGHFTTYKAMADHMGSGSRAVGNALAKNPFCPLPIPCHRVLTSDYYIGGFSGDKKSKIFWKKAKLEKEGLRFDDSGFVDAGMQGARFFNSFK</sequence>
<dbReference type="PROSITE" id="PS00374">
    <property type="entry name" value="MGMT"/>
    <property type="match status" value="1"/>
</dbReference>
<dbReference type="NCBIfam" id="TIGR00589">
    <property type="entry name" value="ogt"/>
    <property type="match status" value="1"/>
</dbReference>
<name>A0A1Y1W3R1_9FUNG</name>
<dbReference type="SUPFAM" id="SSF46767">
    <property type="entry name" value="Methylated DNA-protein cysteine methyltransferase, C-terminal domain"/>
    <property type="match status" value="1"/>
</dbReference>
<evidence type="ECO:0000259" key="13">
    <source>
        <dbReference type="Pfam" id="PF01035"/>
    </source>
</evidence>
<evidence type="ECO:0000256" key="7">
    <source>
        <dbReference type="ARBA" id="ARBA00022763"/>
    </source>
</evidence>
<comment type="catalytic activity">
    <reaction evidence="11">
        <text>a 6-O-methyl-2'-deoxyguanosine in DNA + L-cysteinyl-[protein] = S-methyl-L-cysteinyl-[protein] + a 2'-deoxyguanosine in DNA</text>
        <dbReference type="Rhea" id="RHEA:24000"/>
        <dbReference type="Rhea" id="RHEA-COMP:10131"/>
        <dbReference type="Rhea" id="RHEA-COMP:10132"/>
        <dbReference type="Rhea" id="RHEA-COMP:11367"/>
        <dbReference type="Rhea" id="RHEA-COMP:11368"/>
        <dbReference type="ChEBI" id="CHEBI:29950"/>
        <dbReference type="ChEBI" id="CHEBI:82612"/>
        <dbReference type="ChEBI" id="CHEBI:85445"/>
        <dbReference type="ChEBI" id="CHEBI:85448"/>
        <dbReference type="EC" id="2.1.1.63"/>
    </reaction>
</comment>
<organism evidence="14 15">
    <name type="scientific">Linderina pennispora</name>
    <dbReference type="NCBI Taxonomy" id="61395"/>
    <lineage>
        <taxon>Eukaryota</taxon>
        <taxon>Fungi</taxon>
        <taxon>Fungi incertae sedis</taxon>
        <taxon>Zoopagomycota</taxon>
        <taxon>Kickxellomycotina</taxon>
        <taxon>Kickxellomycetes</taxon>
        <taxon>Kickxellales</taxon>
        <taxon>Kickxellaceae</taxon>
        <taxon>Linderina</taxon>
    </lineage>
</organism>
<dbReference type="InterPro" id="IPR001497">
    <property type="entry name" value="MethylDNA_cys_MeTrfase_AS"/>
</dbReference>
<dbReference type="CDD" id="cd06445">
    <property type="entry name" value="ATase"/>
    <property type="match status" value="1"/>
</dbReference>
<dbReference type="Pfam" id="PF01035">
    <property type="entry name" value="DNA_binding_1"/>
    <property type="match status" value="1"/>
</dbReference>
<dbReference type="InterPro" id="IPR036217">
    <property type="entry name" value="MethylDNA_cys_MeTrfase_DNAb"/>
</dbReference>
<evidence type="ECO:0000256" key="3">
    <source>
        <dbReference type="ARBA" id="ARBA00011918"/>
    </source>
</evidence>
<dbReference type="EMBL" id="MCFD01000010">
    <property type="protein sequence ID" value="ORX68183.1"/>
    <property type="molecule type" value="Genomic_DNA"/>
</dbReference>
<feature type="compositionally biased region" description="Polar residues" evidence="12">
    <location>
        <begin position="1"/>
        <end position="18"/>
    </location>
</feature>
<dbReference type="RefSeq" id="XP_040741997.1">
    <property type="nucleotide sequence ID" value="XM_040889483.1"/>
</dbReference>
<evidence type="ECO:0000256" key="4">
    <source>
        <dbReference type="ARBA" id="ARBA00015377"/>
    </source>
</evidence>
<dbReference type="InterPro" id="IPR014048">
    <property type="entry name" value="MethylDNA_cys_MeTrfase_DNA-bd"/>
</dbReference>
<dbReference type="STRING" id="61395.A0A1Y1W3R1"/>
<evidence type="ECO:0000256" key="6">
    <source>
        <dbReference type="ARBA" id="ARBA00022679"/>
    </source>
</evidence>
<dbReference type="OrthoDB" id="1907495at2759"/>
<comment type="catalytic activity">
    <reaction evidence="1">
        <text>a 4-O-methyl-thymidine in DNA + L-cysteinyl-[protein] = a thymidine in DNA + S-methyl-L-cysteinyl-[protein]</text>
        <dbReference type="Rhea" id="RHEA:53428"/>
        <dbReference type="Rhea" id="RHEA-COMP:10131"/>
        <dbReference type="Rhea" id="RHEA-COMP:10132"/>
        <dbReference type="Rhea" id="RHEA-COMP:13555"/>
        <dbReference type="Rhea" id="RHEA-COMP:13556"/>
        <dbReference type="ChEBI" id="CHEBI:29950"/>
        <dbReference type="ChEBI" id="CHEBI:82612"/>
        <dbReference type="ChEBI" id="CHEBI:137386"/>
        <dbReference type="ChEBI" id="CHEBI:137387"/>
        <dbReference type="EC" id="2.1.1.63"/>
    </reaction>
</comment>
<gene>
    <name evidence="14" type="ORF">DL89DRAFT_27798</name>
</gene>
<evidence type="ECO:0000256" key="12">
    <source>
        <dbReference type="SAM" id="MobiDB-lite"/>
    </source>
</evidence>
<reference evidence="14 15" key="1">
    <citation type="submission" date="2016-07" db="EMBL/GenBank/DDBJ databases">
        <title>Pervasive Adenine N6-methylation of Active Genes in Fungi.</title>
        <authorList>
            <consortium name="DOE Joint Genome Institute"/>
            <person name="Mondo S.J."/>
            <person name="Dannebaum R.O."/>
            <person name="Kuo R.C."/>
            <person name="Labutti K."/>
            <person name="Haridas S."/>
            <person name="Kuo A."/>
            <person name="Salamov A."/>
            <person name="Ahrendt S.R."/>
            <person name="Lipzen A."/>
            <person name="Sullivan W."/>
            <person name="Andreopoulos W.B."/>
            <person name="Clum A."/>
            <person name="Lindquist E."/>
            <person name="Daum C."/>
            <person name="Ramamoorthy G.K."/>
            <person name="Gryganskyi A."/>
            <person name="Culley D."/>
            <person name="Magnuson J.K."/>
            <person name="James T.Y."/>
            <person name="O'Malley M.A."/>
            <person name="Stajich J.E."/>
            <person name="Spatafora J.W."/>
            <person name="Visel A."/>
            <person name="Grigoriev I.V."/>
        </authorList>
    </citation>
    <scope>NUCLEOTIDE SEQUENCE [LARGE SCALE GENOMIC DNA]</scope>
    <source>
        <strain evidence="14 15">ATCC 12442</strain>
    </source>
</reference>
<evidence type="ECO:0000256" key="11">
    <source>
        <dbReference type="ARBA" id="ARBA00049348"/>
    </source>
</evidence>
<keyword evidence="6 14" id="KW-0808">Transferase</keyword>